<keyword evidence="10" id="KW-0458">Lysosome</keyword>
<keyword evidence="8 17" id="KW-1015">Disulfide bond</keyword>
<keyword evidence="6 18" id="KW-0732">Signal</keyword>
<evidence type="ECO:0000256" key="12">
    <source>
        <dbReference type="ARBA" id="ARBA00058126"/>
    </source>
</evidence>
<keyword evidence="5" id="KW-0964">Secreted</keyword>
<evidence type="ECO:0000313" key="20">
    <source>
        <dbReference type="EMBL" id="ELK14168.1"/>
    </source>
</evidence>
<feature type="disulfide bond" evidence="17">
    <location>
        <begin position="133"/>
        <end position="149"/>
    </location>
</feature>
<name>L5KTN6_PTEAL</name>
<sequence>MWTLVSWVALVVGLVAGTQCPDGQLCPVACCLDPGGASYSCCNPVPDKWPTVLSRRLGRPCQIDAHCSPGYSCLLTVSGTSSCCPFPEAVSCGDGRHCCPRGFHCSADGQSCIRRSDTSPLGAVQCPDSQFECSNSSTCCTMLDGSWGCCPMPQVQVWEDEGRGRTAGAERGAGGGKDRVRTISSQASCCEDKVHCCPHGTTCDLARARCLTATGTYPLAKKIPAQRTNRAGVMCPDARSQCPDGSTCCELPTGTYGCCPMPNDTVCDLALSKCLSKENTTDLLTKLPAHTVQEVKCDTEVSCPDDYTCCRLQSGAWGCCPFVQAVCCEDRQHCCPAGYTCNVKARTCEKEVDPDHHATRLTLSPPVGVGNVECGQGHFCHDNQTCCQDSRGGWACCPHRQGVCCADRRHCCPAGFLCGAKGTKCLRKETLRWDIPSRDPAPRQQL</sequence>
<comment type="subcellular location">
    <subcellularLocation>
        <location evidence="1">Lysosome</location>
    </subcellularLocation>
    <subcellularLocation>
        <location evidence="2">Secreted</location>
    </subcellularLocation>
</comment>
<dbReference type="InterPro" id="IPR039036">
    <property type="entry name" value="Granulin_fam"/>
</dbReference>
<feature type="disulfide bond" evidence="17">
    <location>
        <begin position="335"/>
        <end position="348"/>
    </location>
</feature>
<feature type="disulfide bond" evidence="17">
    <location>
        <begin position="303"/>
        <end position="319"/>
    </location>
</feature>
<feature type="disulfide bond" evidence="17">
    <location>
        <begin position="310"/>
        <end position="327"/>
    </location>
</feature>
<dbReference type="GO" id="GO:0005125">
    <property type="term" value="F:cytokine activity"/>
    <property type="evidence" value="ECO:0007669"/>
    <property type="project" value="UniProtKB-KW"/>
</dbReference>
<accession>L5KTN6</accession>
<evidence type="ECO:0000256" key="6">
    <source>
        <dbReference type="ARBA" id="ARBA00022729"/>
    </source>
</evidence>
<dbReference type="GO" id="GO:0051649">
    <property type="term" value="P:establishment of localization in cell"/>
    <property type="evidence" value="ECO:0007669"/>
    <property type="project" value="UniProtKB-ARBA"/>
</dbReference>
<keyword evidence="21" id="KW-1185">Reference proteome</keyword>
<evidence type="ECO:0000256" key="4">
    <source>
        <dbReference type="ARBA" id="ARBA00022514"/>
    </source>
</evidence>
<feature type="domain" description="Granulins" evidence="19">
    <location>
        <begin position="405"/>
        <end position="418"/>
    </location>
</feature>
<comment type="function">
    <text evidence="12">Secreted protein that acts as a key regulator of lysosomal function and as a growth factor involved in inflammation, wound healing and cell proliferation. Regulates protein trafficking to lysosomes, and also the activity of lysosomal enzymes. Also facilitates the acidification of lysosomes, causing degradation of mature CTSD by CTSB. In addition, functions as a wound-related growth factor that acts directly on dermal fibroblasts and endothelial cells to promote division, migration and the formation of capillary-like tubule structures. Also promotes epithelial cell proliferation by blocking TNF-mediated neutrophil activation preventing release of oxidants and proteases. Moreover, modulates inflammation in neurons by preserving neurons survival, axonal outgrowth and neuronal integrity.</text>
</comment>
<evidence type="ECO:0000256" key="7">
    <source>
        <dbReference type="ARBA" id="ARBA00022737"/>
    </source>
</evidence>
<feature type="domain" description="Granulins" evidence="19">
    <location>
        <begin position="92"/>
        <end position="105"/>
    </location>
</feature>
<dbReference type="STRING" id="9402.L5KTN6"/>
<evidence type="ECO:0000256" key="14">
    <source>
        <dbReference type="ARBA" id="ARBA00072161"/>
    </source>
</evidence>
<evidence type="ECO:0000256" key="3">
    <source>
        <dbReference type="ARBA" id="ARBA00010093"/>
    </source>
</evidence>
<evidence type="ECO:0000256" key="10">
    <source>
        <dbReference type="ARBA" id="ARBA00023228"/>
    </source>
</evidence>
<dbReference type="EMBL" id="KB030578">
    <property type="protein sequence ID" value="ELK14168.1"/>
    <property type="molecule type" value="Genomic_DNA"/>
</dbReference>
<dbReference type="FunFam" id="2.10.25.160:FF:000004">
    <property type="entry name" value="Granulin precursor"/>
    <property type="match status" value="1"/>
</dbReference>
<feature type="chain" id="PRO_5003969446" description="Progranulin" evidence="18">
    <location>
        <begin position="18"/>
        <end position="446"/>
    </location>
</feature>
<dbReference type="InterPro" id="IPR000118">
    <property type="entry name" value="Granulin"/>
</dbReference>
<dbReference type="GO" id="GO:0005764">
    <property type="term" value="C:lysosome"/>
    <property type="evidence" value="ECO:0007669"/>
    <property type="project" value="UniProtKB-SubCell"/>
</dbReference>
<feature type="disulfide bond" evidence="17">
    <location>
        <begin position="405"/>
        <end position="418"/>
    </location>
</feature>
<dbReference type="SMART" id="SM00289">
    <property type="entry name" value="WR1"/>
    <property type="match status" value="4"/>
</dbReference>
<feature type="disulfide bond" evidence="17">
    <location>
        <begin position="412"/>
        <end position="425"/>
    </location>
</feature>
<evidence type="ECO:0000259" key="19">
    <source>
        <dbReference type="PROSITE" id="PS00799"/>
    </source>
</evidence>
<feature type="domain" description="Granulins" evidence="19">
    <location>
        <begin position="328"/>
        <end position="341"/>
    </location>
</feature>
<evidence type="ECO:0000256" key="2">
    <source>
        <dbReference type="ARBA" id="ARBA00004613"/>
    </source>
</evidence>
<dbReference type="InterPro" id="IPR006150">
    <property type="entry name" value="Cys_repeat_1"/>
</dbReference>
<dbReference type="SUPFAM" id="SSF57277">
    <property type="entry name" value="Granulin repeat"/>
    <property type="match status" value="4"/>
</dbReference>
<feature type="disulfide bond" evidence="17">
    <location>
        <begin position="374"/>
        <end position="386"/>
    </location>
</feature>
<dbReference type="FunCoup" id="L5KTN6">
    <property type="interactions" value="464"/>
</dbReference>
<dbReference type="Gene3D" id="2.10.25.160">
    <property type="entry name" value="Granulin"/>
    <property type="match status" value="6"/>
</dbReference>
<feature type="disulfide bond" evidence="17">
    <location>
        <begin position="320"/>
        <end position="334"/>
    </location>
</feature>
<dbReference type="PANTHER" id="PTHR12274">
    <property type="entry name" value="GRANULIN"/>
    <property type="match status" value="1"/>
</dbReference>
<evidence type="ECO:0000256" key="17">
    <source>
        <dbReference type="PIRSR" id="PIRSR639036-50"/>
    </source>
</evidence>
<comment type="function">
    <text evidence="13">Stabilizes CTSD through interaction with CTSD leading to maintain its aspartic-type peptidase activity.</text>
</comment>
<comment type="function">
    <text evidence="11">Inhibits epithelial cell proliferation and induces epithelial cells to secrete IL-8.</text>
</comment>
<dbReference type="GO" id="GO:0050727">
    <property type="term" value="P:regulation of inflammatory response"/>
    <property type="evidence" value="ECO:0007669"/>
    <property type="project" value="TreeGrafter"/>
</dbReference>
<dbReference type="FunFam" id="2.10.25.160:FF:000003">
    <property type="entry name" value="Progranulin"/>
    <property type="match status" value="1"/>
</dbReference>
<keyword evidence="7" id="KW-0677">Repeat</keyword>
<evidence type="ECO:0000256" key="15">
    <source>
        <dbReference type="ARBA" id="ARBA00081408"/>
    </source>
</evidence>
<organism evidence="20 21">
    <name type="scientific">Pteropus alecto</name>
    <name type="common">Black flying fox</name>
    <dbReference type="NCBI Taxonomy" id="9402"/>
    <lineage>
        <taxon>Eukaryota</taxon>
        <taxon>Metazoa</taxon>
        <taxon>Chordata</taxon>
        <taxon>Craniata</taxon>
        <taxon>Vertebrata</taxon>
        <taxon>Euteleostomi</taxon>
        <taxon>Mammalia</taxon>
        <taxon>Eutheria</taxon>
        <taxon>Laurasiatheria</taxon>
        <taxon>Chiroptera</taxon>
        <taxon>Yinpterochiroptera</taxon>
        <taxon>Pteropodoidea</taxon>
        <taxon>Pteropodidae</taxon>
        <taxon>Pteropodinae</taxon>
        <taxon>Pteropus</taxon>
    </lineage>
</organism>
<gene>
    <name evidence="20" type="ORF">PAL_GLEAN10004241</name>
</gene>
<dbReference type="InterPro" id="IPR037277">
    <property type="entry name" value="Granulin_sf"/>
</dbReference>
<feature type="signal peptide" evidence="18">
    <location>
        <begin position="1"/>
        <end position="17"/>
    </location>
</feature>
<dbReference type="SMART" id="SM00277">
    <property type="entry name" value="GRAN"/>
    <property type="match status" value="5"/>
</dbReference>
<evidence type="ECO:0000256" key="11">
    <source>
        <dbReference type="ARBA" id="ARBA00056087"/>
    </source>
</evidence>
<evidence type="ECO:0000256" key="5">
    <source>
        <dbReference type="ARBA" id="ARBA00022525"/>
    </source>
</evidence>
<evidence type="ECO:0000256" key="9">
    <source>
        <dbReference type="ARBA" id="ARBA00023180"/>
    </source>
</evidence>
<keyword evidence="4" id="KW-0202">Cytokine</keyword>
<feature type="domain" description="Granulins" evidence="19">
    <location>
        <begin position="190"/>
        <end position="203"/>
    </location>
</feature>
<dbReference type="GO" id="GO:0051130">
    <property type="term" value="P:positive regulation of cellular component organization"/>
    <property type="evidence" value="ECO:0007669"/>
    <property type="project" value="UniProtKB-ARBA"/>
</dbReference>
<feature type="disulfide bond" evidence="17">
    <location>
        <begin position="328"/>
        <end position="341"/>
    </location>
</feature>
<evidence type="ECO:0000256" key="16">
    <source>
        <dbReference type="ARBA" id="ARBA00081961"/>
    </source>
</evidence>
<protein>
    <recommendedName>
        <fullName evidence="14">Progranulin</fullName>
    </recommendedName>
    <alternativeName>
        <fullName evidence="15">Acrogranin</fullName>
    </alternativeName>
    <alternativeName>
        <fullName evidence="16">Proepithelin</fullName>
    </alternativeName>
</protein>
<evidence type="ECO:0000313" key="21">
    <source>
        <dbReference type="Proteomes" id="UP000010552"/>
    </source>
</evidence>
<feature type="disulfide bond" evidence="17">
    <location>
        <begin position="126"/>
        <end position="139"/>
    </location>
</feature>
<proteinExistence type="inferred from homology"/>
<evidence type="ECO:0000256" key="18">
    <source>
        <dbReference type="SAM" id="SignalP"/>
    </source>
</evidence>
<keyword evidence="9" id="KW-0325">Glycoprotein</keyword>
<dbReference type="PANTHER" id="PTHR12274:SF3">
    <property type="entry name" value="PROGRANULIN"/>
    <property type="match status" value="1"/>
</dbReference>
<dbReference type="FunFam" id="2.10.25.160:FF:000001">
    <property type="entry name" value="Granulin precursor"/>
    <property type="match status" value="1"/>
</dbReference>
<dbReference type="PROSITE" id="PS00799">
    <property type="entry name" value="GRANULINS"/>
    <property type="match status" value="4"/>
</dbReference>
<evidence type="ECO:0000256" key="8">
    <source>
        <dbReference type="ARBA" id="ARBA00023157"/>
    </source>
</evidence>
<reference evidence="21" key="1">
    <citation type="journal article" date="2013" name="Science">
        <title>Comparative analysis of bat genomes provides insight into the evolution of flight and immunity.</title>
        <authorList>
            <person name="Zhang G."/>
            <person name="Cowled C."/>
            <person name="Shi Z."/>
            <person name="Huang Z."/>
            <person name="Bishop-Lilly K.A."/>
            <person name="Fang X."/>
            <person name="Wynne J.W."/>
            <person name="Xiong Z."/>
            <person name="Baker M.L."/>
            <person name="Zhao W."/>
            <person name="Tachedjian M."/>
            <person name="Zhu Y."/>
            <person name="Zhou P."/>
            <person name="Jiang X."/>
            <person name="Ng J."/>
            <person name="Yang L."/>
            <person name="Wu L."/>
            <person name="Xiao J."/>
            <person name="Feng Y."/>
            <person name="Chen Y."/>
            <person name="Sun X."/>
            <person name="Zhang Y."/>
            <person name="Marsh G.A."/>
            <person name="Crameri G."/>
            <person name="Broder C.C."/>
            <person name="Frey K.G."/>
            <person name="Wang L.F."/>
            <person name="Wang J."/>
        </authorList>
    </citation>
    <scope>NUCLEOTIDE SEQUENCE [LARGE SCALE GENOMIC DNA]</scope>
</reference>
<dbReference type="GO" id="GO:0050793">
    <property type="term" value="P:regulation of developmental process"/>
    <property type="evidence" value="ECO:0007669"/>
    <property type="project" value="UniProtKB-ARBA"/>
</dbReference>
<feature type="disulfide bond" evidence="17">
    <location>
        <begin position="297"/>
        <end position="309"/>
    </location>
</feature>
<dbReference type="Pfam" id="PF00396">
    <property type="entry name" value="Granulin"/>
    <property type="match status" value="4"/>
</dbReference>
<evidence type="ECO:0000256" key="13">
    <source>
        <dbReference type="ARBA" id="ARBA00059698"/>
    </source>
</evidence>
<dbReference type="GO" id="GO:0005615">
    <property type="term" value="C:extracellular space"/>
    <property type="evidence" value="ECO:0007669"/>
    <property type="project" value="UniProtKB-KW"/>
</dbReference>
<comment type="similarity">
    <text evidence="3">Belongs to the granulin family.</text>
</comment>
<dbReference type="InParanoid" id="L5KTN6"/>
<dbReference type="AlphaFoldDB" id="L5KTN6"/>
<evidence type="ECO:0000256" key="1">
    <source>
        <dbReference type="ARBA" id="ARBA00004371"/>
    </source>
</evidence>
<feature type="disulfide bond" evidence="17">
    <location>
        <begin position="380"/>
        <end position="396"/>
    </location>
</feature>
<dbReference type="Proteomes" id="UP000010552">
    <property type="component" value="Unassembled WGS sequence"/>
</dbReference>